<sequence length="328" mass="37695">MPKVDVALADLTMRDITLLGDGLMYCLKHELSEEDAVDRFALSFISMAQLREEHALFSVALERFCKRILSDQQKWAKVKLFVAAAISIIDTLSDITMIFEFLSRGEKVFAYGTLGCVFFNLTFQAIVTLYQNKAKPFKRQVKEQIYVWTLAKPGLDAWRVASESIHEEGSVINARQELTIDKTLELVAEAIPGTIIQLASIMKTGDFTHLGFMEYLHTFTSMQTSNEYLAKEFKGSEQDEGKMDIFRTNRLKWKKVLGNEVDTWLNERLPVWLEEDVEWLTDEMMSIIPDDMIESEELLEDLRRRRRKAGQKESSLDAVHSVDGRTTE</sequence>
<feature type="compositionally biased region" description="Basic and acidic residues" evidence="1">
    <location>
        <begin position="310"/>
        <end position="328"/>
    </location>
</feature>
<comment type="caution">
    <text evidence="3">The sequence shown here is derived from an EMBL/GenBank/DDBJ whole genome shotgun (WGS) entry which is preliminary data.</text>
</comment>
<keyword evidence="2" id="KW-1133">Transmembrane helix</keyword>
<evidence type="ECO:0000256" key="1">
    <source>
        <dbReference type="SAM" id="MobiDB-lite"/>
    </source>
</evidence>
<dbReference type="OrthoDB" id="198997at2759"/>
<dbReference type="AlphaFoldDB" id="A0A9W6ZAA2"/>
<keyword evidence="2" id="KW-0812">Transmembrane</keyword>
<organism evidence="3 4">
    <name type="scientific">Triparma retinervis</name>
    <dbReference type="NCBI Taxonomy" id="2557542"/>
    <lineage>
        <taxon>Eukaryota</taxon>
        <taxon>Sar</taxon>
        <taxon>Stramenopiles</taxon>
        <taxon>Ochrophyta</taxon>
        <taxon>Bolidophyceae</taxon>
        <taxon>Parmales</taxon>
        <taxon>Triparmaceae</taxon>
        <taxon>Triparma</taxon>
    </lineage>
</organism>
<evidence type="ECO:0000313" key="3">
    <source>
        <dbReference type="EMBL" id="GMH46914.1"/>
    </source>
</evidence>
<keyword evidence="2" id="KW-0472">Membrane</keyword>
<feature type="region of interest" description="Disordered" evidence="1">
    <location>
        <begin position="306"/>
        <end position="328"/>
    </location>
</feature>
<evidence type="ECO:0000313" key="4">
    <source>
        <dbReference type="Proteomes" id="UP001165082"/>
    </source>
</evidence>
<name>A0A9W6ZAA2_9STRA</name>
<protein>
    <submittedName>
        <fullName evidence="3">Uncharacterized protein</fullName>
    </submittedName>
</protein>
<dbReference type="EMBL" id="BRXZ01001818">
    <property type="protein sequence ID" value="GMH46914.1"/>
    <property type="molecule type" value="Genomic_DNA"/>
</dbReference>
<feature type="transmembrane region" description="Helical" evidence="2">
    <location>
        <begin position="80"/>
        <end position="102"/>
    </location>
</feature>
<reference evidence="3" key="1">
    <citation type="submission" date="2022-07" db="EMBL/GenBank/DDBJ databases">
        <title>Genome analysis of Parmales, a sister group of diatoms, reveals the evolutionary specialization of diatoms from phago-mixotrophs to photoautotrophs.</title>
        <authorList>
            <person name="Ban H."/>
            <person name="Sato S."/>
            <person name="Yoshikawa S."/>
            <person name="Kazumasa Y."/>
            <person name="Nakamura Y."/>
            <person name="Ichinomiya M."/>
            <person name="Saitoh K."/>
            <person name="Sato N."/>
            <person name="Blanc-Mathieu R."/>
            <person name="Endo H."/>
            <person name="Kuwata A."/>
            <person name="Ogata H."/>
        </authorList>
    </citation>
    <scope>NUCLEOTIDE SEQUENCE</scope>
</reference>
<keyword evidence="4" id="KW-1185">Reference proteome</keyword>
<proteinExistence type="predicted"/>
<gene>
    <name evidence="3" type="ORF">TrRE_jg3109</name>
</gene>
<evidence type="ECO:0000256" key="2">
    <source>
        <dbReference type="SAM" id="Phobius"/>
    </source>
</evidence>
<accession>A0A9W6ZAA2</accession>
<feature type="transmembrane region" description="Helical" evidence="2">
    <location>
        <begin position="108"/>
        <end position="130"/>
    </location>
</feature>
<dbReference type="Proteomes" id="UP001165082">
    <property type="component" value="Unassembled WGS sequence"/>
</dbReference>